<evidence type="ECO:0000259" key="2">
    <source>
        <dbReference type="Pfam" id="PF01965"/>
    </source>
</evidence>
<dbReference type="GO" id="GO:1903189">
    <property type="term" value="P:glyoxal metabolic process"/>
    <property type="evidence" value="ECO:0007669"/>
    <property type="project" value="TreeGrafter"/>
</dbReference>
<dbReference type="Pfam" id="PF01965">
    <property type="entry name" value="DJ-1_PfpI"/>
    <property type="match status" value="1"/>
</dbReference>
<name>A0A8K0AHX7_ANDGO</name>
<dbReference type="NCBIfam" id="TIGR01383">
    <property type="entry name" value="not_thiJ"/>
    <property type="match status" value="1"/>
</dbReference>
<keyword evidence="4" id="KW-1185">Reference proteome</keyword>
<protein>
    <submittedName>
        <fullName evidence="3">Conserved mitochondrial intracellular protease/amidase</fullName>
    </submittedName>
</protein>
<evidence type="ECO:0000313" key="3">
    <source>
        <dbReference type="EMBL" id="KAF0852848.1"/>
    </source>
</evidence>
<dbReference type="Gene3D" id="3.40.50.880">
    <property type="match status" value="1"/>
</dbReference>
<dbReference type="CDD" id="cd03135">
    <property type="entry name" value="GATase1_DJ-1"/>
    <property type="match status" value="1"/>
</dbReference>
<dbReference type="PANTHER" id="PTHR48094">
    <property type="entry name" value="PROTEIN/NUCLEIC ACID DEGLYCASE DJ-1-RELATED"/>
    <property type="match status" value="1"/>
</dbReference>
<keyword evidence="3" id="KW-0645">Protease</keyword>
<dbReference type="InterPro" id="IPR006287">
    <property type="entry name" value="DJ-1"/>
</dbReference>
<organism evidence="3 4">
    <name type="scientific">Andalucia godoyi</name>
    <name type="common">Flagellate</name>
    <dbReference type="NCBI Taxonomy" id="505711"/>
    <lineage>
        <taxon>Eukaryota</taxon>
        <taxon>Discoba</taxon>
        <taxon>Jakobida</taxon>
        <taxon>Andalucina</taxon>
        <taxon>Andaluciidae</taxon>
        <taxon>Andalucia</taxon>
    </lineage>
</organism>
<dbReference type="GO" id="GO:0006508">
    <property type="term" value="P:proteolysis"/>
    <property type="evidence" value="ECO:0007669"/>
    <property type="project" value="UniProtKB-KW"/>
</dbReference>
<sequence length="224" mass="24778">MQTRRRSFFASLQFVRRMSAVRALVPIAHGSEEIEFACIADTLRRAGMHVTVAALTDCKHVDPKTDHDPSFKFLEPRIVTMSRLVRVVADTTFDHVLAEDEHFDIICLPGGARGAENFRDSEKFVPFLKSHMSRGGWTAALCASPAVVLAHHGLLSEHSKATSHPSVSSKLPNQEFVDHRVVVDGKLITSRGPGTSLEFALEIVRRLVGVDTAENIKNAMLVRE</sequence>
<dbReference type="AlphaFoldDB" id="A0A8K0AHX7"/>
<dbReference type="Proteomes" id="UP000799049">
    <property type="component" value="Unassembled WGS sequence"/>
</dbReference>
<dbReference type="GO" id="GO:0005737">
    <property type="term" value="C:cytoplasm"/>
    <property type="evidence" value="ECO:0007669"/>
    <property type="project" value="TreeGrafter"/>
</dbReference>
<evidence type="ECO:0000256" key="1">
    <source>
        <dbReference type="ARBA" id="ARBA00022737"/>
    </source>
</evidence>
<keyword evidence="1" id="KW-0677">Repeat</keyword>
<dbReference type="InterPro" id="IPR002818">
    <property type="entry name" value="DJ-1/PfpI"/>
</dbReference>
<gene>
    <name evidence="3" type="ORF">ANDGO_03371</name>
</gene>
<proteinExistence type="predicted"/>
<dbReference type="EMBL" id="VRVR01000013">
    <property type="protein sequence ID" value="KAF0852848.1"/>
    <property type="molecule type" value="Genomic_DNA"/>
</dbReference>
<dbReference type="OrthoDB" id="543156at2759"/>
<accession>A0A8K0AHX7</accession>
<dbReference type="InterPro" id="IPR050325">
    <property type="entry name" value="Prot/Nucl_acid_deglycase"/>
</dbReference>
<dbReference type="InterPro" id="IPR029062">
    <property type="entry name" value="Class_I_gatase-like"/>
</dbReference>
<dbReference type="PANTHER" id="PTHR48094:SF12">
    <property type="entry name" value="PARKINSON DISEASE PROTEIN 7 HOMOLOG"/>
    <property type="match status" value="1"/>
</dbReference>
<evidence type="ECO:0000313" key="4">
    <source>
        <dbReference type="Proteomes" id="UP000799049"/>
    </source>
</evidence>
<reference evidence="3" key="1">
    <citation type="submission" date="2019-09" db="EMBL/GenBank/DDBJ databases">
        <title>The Mitochondrial Proteome of the Jakobid, Andalucia godoyi, a Protist With the Most Gene-Rich and Bacteria-Like Mitochondrial Genome.</title>
        <authorList>
            <person name="Gray M.W."/>
            <person name="Burger G."/>
            <person name="Derelle R."/>
            <person name="Klimes V."/>
            <person name="Leger M."/>
            <person name="Sarrasin M."/>
            <person name="Vlcek C."/>
            <person name="Roger A.J."/>
            <person name="Elias M."/>
            <person name="Lang B.F."/>
        </authorList>
    </citation>
    <scope>NUCLEOTIDE SEQUENCE</scope>
    <source>
        <strain evidence="3">And28</strain>
    </source>
</reference>
<dbReference type="SUPFAM" id="SSF52317">
    <property type="entry name" value="Class I glutamine amidotransferase-like"/>
    <property type="match status" value="1"/>
</dbReference>
<dbReference type="GO" id="GO:0008233">
    <property type="term" value="F:peptidase activity"/>
    <property type="evidence" value="ECO:0007669"/>
    <property type="project" value="UniProtKB-KW"/>
</dbReference>
<keyword evidence="3" id="KW-0378">Hydrolase</keyword>
<comment type="caution">
    <text evidence="3">The sequence shown here is derived from an EMBL/GenBank/DDBJ whole genome shotgun (WGS) entry which is preliminary data.</text>
</comment>
<feature type="domain" description="DJ-1/PfpI" evidence="2">
    <location>
        <begin position="22"/>
        <end position="205"/>
    </location>
</feature>
<dbReference type="FunFam" id="3.40.50.880:FF:000015">
    <property type="entry name" value="Protein DJ-1 homolog C"/>
    <property type="match status" value="1"/>
</dbReference>